<gene>
    <name evidence="1" type="ORF">ACE02W_07315</name>
</gene>
<evidence type="ECO:0008006" key="3">
    <source>
        <dbReference type="Google" id="ProtNLM"/>
    </source>
</evidence>
<keyword evidence="2" id="KW-1185">Reference proteome</keyword>
<dbReference type="Gene3D" id="1.10.3600.10">
    <property type="entry name" value="Putative bacterial toxin ydaT"/>
    <property type="match status" value="1"/>
</dbReference>
<dbReference type="Proteomes" id="UP001576708">
    <property type="component" value="Unassembled WGS sequence"/>
</dbReference>
<protein>
    <recommendedName>
        <fullName evidence="3">Bacterial toxin YdaT domain-containing protein</fullName>
    </recommendedName>
</protein>
<comment type="caution">
    <text evidence="1">The sequence shown here is derived from an EMBL/GenBank/DDBJ whole genome shotgun (WGS) entry which is preliminary data.</text>
</comment>
<sequence>MKHKSRLDLLMVAIHRWLEMPKVSRSIIASEIVTAANELGLMPLLANEGISFNCTSDPYNDSRVNAQKIFRWLGQYQETHAMPERLFHVEQAILVAMPQHLKLNYLNAVYGMVGVTVVADHGFAGTEINTAALAISLTKENSEAQVAVIQLGKTPSRDEVMAAYRELTESRGTTQAALDLLEKHYPFVGNKAGLKAVEGNHV</sequence>
<dbReference type="RefSeq" id="WP_342201210.1">
    <property type="nucleotide sequence ID" value="NZ_JBCATE010000002.1"/>
</dbReference>
<dbReference type="InterPro" id="IPR037042">
    <property type="entry name" value="YdaT-like_sf"/>
</dbReference>
<evidence type="ECO:0000313" key="1">
    <source>
        <dbReference type="EMBL" id="MFB2619604.1"/>
    </source>
</evidence>
<reference evidence="1 2" key="1">
    <citation type="submission" date="2024-09" db="EMBL/GenBank/DDBJ databases">
        <authorList>
            <person name="Zhang Y."/>
        </authorList>
    </citation>
    <scope>NUCLEOTIDE SEQUENCE [LARGE SCALE GENOMIC DNA]</scope>
    <source>
        <strain evidence="1 2">ZJ318</strain>
    </source>
</reference>
<evidence type="ECO:0000313" key="2">
    <source>
        <dbReference type="Proteomes" id="UP001576708"/>
    </source>
</evidence>
<name>A0ABV4VH20_9GAMM</name>
<accession>A0ABV4VH20</accession>
<dbReference type="EMBL" id="JBHFGU010000002">
    <property type="protein sequence ID" value="MFB2619604.1"/>
    <property type="molecule type" value="Genomic_DNA"/>
</dbReference>
<proteinExistence type="predicted"/>
<organism evidence="1 2">
    <name type="scientific">Shewanella mangrovisoli</name>
    <dbReference type="NCBI Taxonomy" id="2864211"/>
    <lineage>
        <taxon>Bacteria</taxon>
        <taxon>Pseudomonadati</taxon>
        <taxon>Pseudomonadota</taxon>
        <taxon>Gammaproteobacteria</taxon>
        <taxon>Alteromonadales</taxon>
        <taxon>Shewanellaceae</taxon>
        <taxon>Shewanella</taxon>
    </lineage>
</organism>